<protein>
    <submittedName>
        <fullName evidence="1">Peptidase M23</fullName>
    </submittedName>
</protein>
<dbReference type="Gene3D" id="2.70.70.10">
    <property type="entry name" value="Glucose Permease (Domain IIA)"/>
    <property type="match status" value="1"/>
</dbReference>
<dbReference type="EMBL" id="JAELVR010000017">
    <property type="protein sequence ID" value="MBJ6373625.1"/>
    <property type="molecule type" value="Genomic_DNA"/>
</dbReference>
<dbReference type="InterPro" id="IPR011055">
    <property type="entry name" value="Dup_hybrid_motif"/>
</dbReference>
<proteinExistence type="predicted"/>
<comment type="caution">
    <text evidence="1">The sequence shown here is derived from an EMBL/GenBank/DDBJ whole genome shotgun (WGS) entry which is preliminary data.</text>
</comment>
<dbReference type="Proteomes" id="UP000619079">
    <property type="component" value="Unassembled WGS sequence"/>
</dbReference>
<evidence type="ECO:0000313" key="2">
    <source>
        <dbReference type="Proteomes" id="UP000619079"/>
    </source>
</evidence>
<reference evidence="1" key="1">
    <citation type="submission" date="2020-12" db="EMBL/GenBank/DDBJ databases">
        <title>Sedimentitalea sp. nov., isolated from sand in Incheon.</title>
        <authorList>
            <person name="Kim W."/>
        </authorList>
    </citation>
    <scope>NUCLEOTIDE SEQUENCE</scope>
    <source>
        <strain evidence="1">CAU 1593</strain>
    </source>
</reference>
<sequence length="370" mass="38759">MALVIGSTAQAQPEEPGAAARAALAQLQQATESLDAADGARDRVRALTATIQAFESGLAAMREGVRRATSREAQLTRHMQAREAEIAGLVGALLTVETAPPPVMLLHPDGPVGSARAAMILGDLTPVLQARADGVRADLTEIRTLRALQESSVATLEQGLSDVQQARAELSMAIANRTDLPRRFTEDPVRTAILVSSSESLAAFADGLSEMSDTPIPPDDSDVSDLKGRIDLPVQGVVLRRAGEADAAGIAREGLILATRPRAIVTTPVAATIRYRGPLLDLGNVVILEPQADTLFVLSGMGEVFGEAGQVIPAGTAVGLMGGEAPEIGAFLSLSGDGTGTDRSETLYMEVRESGRPVDPETWFRTDKDG</sequence>
<name>A0A8J7J949_9RHOB</name>
<dbReference type="AlphaFoldDB" id="A0A8J7J949"/>
<dbReference type="SUPFAM" id="SSF51261">
    <property type="entry name" value="Duplicated hybrid motif"/>
    <property type="match status" value="1"/>
</dbReference>
<accession>A0A8J7J949</accession>
<keyword evidence="2" id="KW-1185">Reference proteome</keyword>
<gene>
    <name evidence="1" type="ORF">JF290_19060</name>
</gene>
<organism evidence="1 2">
    <name type="scientific">Sedimentitalea arenosa</name>
    <dbReference type="NCBI Taxonomy" id="2798803"/>
    <lineage>
        <taxon>Bacteria</taxon>
        <taxon>Pseudomonadati</taxon>
        <taxon>Pseudomonadota</taxon>
        <taxon>Alphaproteobacteria</taxon>
        <taxon>Rhodobacterales</taxon>
        <taxon>Paracoccaceae</taxon>
        <taxon>Sedimentitalea</taxon>
    </lineage>
</organism>
<evidence type="ECO:0000313" key="1">
    <source>
        <dbReference type="EMBL" id="MBJ6373625.1"/>
    </source>
</evidence>